<evidence type="ECO:0000256" key="8">
    <source>
        <dbReference type="ARBA" id="ARBA00022786"/>
    </source>
</evidence>
<feature type="domain" description="RING-type" evidence="13">
    <location>
        <begin position="203"/>
        <end position="417"/>
    </location>
</feature>
<protein>
    <recommendedName>
        <fullName evidence="3">RBR-type E3 ubiquitin transferase</fullName>
        <ecNumber evidence="3">2.3.2.31</ecNumber>
    </recommendedName>
</protein>
<dbReference type="PROSITE" id="PS50089">
    <property type="entry name" value="ZF_RING_2"/>
    <property type="match status" value="1"/>
</dbReference>
<feature type="domain" description="RING-type" evidence="12">
    <location>
        <begin position="207"/>
        <end position="256"/>
    </location>
</feature>
<dbReference type="InterPro" id="IPR045840">
    <property type="entry name" value="Ariadne"/>
</dbReference>
<accession>A0A9X6NDK9</accession>
<dbReference type="GO" id="GO:0061630">
    <property type="term" value="F:ubiquitin protein ligase activity"/>
    <property type="evidence" value="ECO:0007669"/>
    <property type="project" value="UniProtKB-EC"/>
</dbReference>
<keyword evidence="7 10" id="KW-0863">Zinc-finger</keyword>
<dbReference type="Pfam" id="PF22191">
    <property type="entry name" value="IBR_1"/>
    <property type="match status" value="1"/>
</dbReference>
<keyword evidence="9" id="KW-0862">Zinc</keyword>
<keyword evidence="8" id="KW-0833">Ubl conjugation pathway</keyword>
<feature type="region of interest" description="Disordered" evidence="11">
    <location>
        <begin position="66"/>
        <end position="88"/>
    </location>
</feature>
<dbReference type="Proteomes" id="UP000192578">
    <property type="component" value="Unassembled WGS sequence"/>
</dbReference>
<dbReference type="PANTHER" id="PTHR11685">
    <property type="entry name" value="RBR FAMILY RING FINGER AND IBR DOMAIN-CONTAINING"/>
    <property type="match status" value="1"/>
</dbReference>
<evidence type="ECO:0000256" key="1">
    <source>
        <dbReference type="ARBA" id="ARBA00001798"/>
    </source>
</evidence>
<keyword evidence="15" id="KW-1185">Reference proteome</keyword>
<evidence type="ECO:0000256" key="9">
    <source>
        <dbReference type="ARBA" id="ARBA00022833"/>
    </source>
</evidence>
<feature type="compositionally biased region" description="Acidic residues" evidence="11">
    <location>
        <begin position="66"/>
        <end position="76"/>
    </location>
</feature>
<dbReference type="Pfam" id="PF01485">
    <property type="entry name" value="IBR"/>
    <property type="match status" value="1"/>
</dbReference>
<dbReference type="InterPro" id="IPR048962">
    <property type="entry name" value="ARIH1-like_UBL"/>
</dbReference>
<evidence type="ECO:0000313" key="15">
    <source>
        <dbReference type="Proteomes" id="UP000192578"/>
    </source>
</evidence>
<comment type="caution">
    <text evidence="14">The sequence shown here is derived from an EMBL/GenBank/DDBJ whole genome shotgun (WGS) entry which is preliminary data.</text>
</comment>
<dbReference type="OrthoDB" id="10009520at2759"/>
<evidence type="ECO:0000256" key="11">
    <source>
        <dbReference type="SAM" id="MobiDB-lite"/>
    </source>
</evidence>
<dbReference type="CDD" id="cd20356">
    <property type="entry name" value="Rcat_RBR_HHARI-like"/>
    <property type="match status" value="1"/>
</dbReference>
<dbReference type="FunFam" id="3.30.40.10:FF:000019">
    <property type="entry name" value="RBR-type E3 ubiquitin transferase"/>
    <property type="match status" value="1"/>
</dbReference>
<dbReference type="InterPro" id="IPR002867">
    <property type="entry name" value="IBR_dom"/>
</dbReference>
<evidence type="ECO:0000256" key="5">
    <source>
        <dbReference type="ARBA" id="ARBA00022723"/>
    </source>
</evidence>
<dbReference type="GO" id="GO:0016567">
    <property type="term" value="P:protein ubiquitination"/>
    <property type="evidence" value="ECO:0007669"/>
    <property type="project" value="InterPro"/>
</dbReference>
<evidence type="ECO:0000313" key="14">
    <source>
        <dbReference type="EMBL" id="OWA51940.1"/>
    </source>
</evidence>
<dbReference type="Gene3D" id="3.30.40.10">
    <property type="entry name" value="Zinc/RING finger domain, C3HC4 (zinc finger)"/>
    <property type="match status" value="1"/>
</dbReference>
<proteinExistence type="inferred from homology"/>
<dbReference type="InterPro" id="IPR013083">
    <property type="entry name" value="Znf_RING/FYVE/PHD"/>
</dbReference>
<dbReference type="Gene3D" id="1.20.120.1750">
    <property type="match status" value="1"/>
</dbReference>
<keyword evidence="6" id="KW-0677">Repeat</keyword>
<sequence>METRKLFWASNVSKNRHRSQSHWTRSTVSALRVPVFPTLSSIQIDSGNSSTELRMDSEDDMAYEDEYDNQEDDGDDSNPFPPNQSLNKARADENDHIDVDEDDLDDSQNTADASSLACPRICTPDSGDYDVLSTEQVCQYMNDFVKDISNILQLPATTTRLLLSHFNWDKECLMERFYEDEEKLFKDARVIRPTAGDRQGSSSKSECNICYQTLKGSEFKGADCGHRFCSVCWRSYLTSKIMDENVTDKIECPAHNCRILVDDGLVMEMVGTQAAVRRKYQHGITNSFVISHRIMRWCPGVDCLFAIRLRISPDWVCVTCSQCQLVCCFLCGDQWHDPATCLVLKRWKKKCADDSETSNWISANTKECPTCHATIEKDGGCNHVVCKNSACKSEFCWICLGPWQPHGSSWFKCNRYTEDDAKAARDNQEKSRYALQRYLFYFNRYMNHQQSLRLETKLNNSIRIKMEELQQHNMSWIEVQFLKKAVDVLQQCRQTLMFTYVFAFYLQKNNQQDIFEDNQHDLELATETLSGFLERDITGQNVAEIKTKVQDKAAYCELRRNALVKHVHEGYEKDWWEFSL</sequence>
<dbReference type="GO" id="GO:0008270">
    <property type="term" value="F:zinc ion binding"/>
    <property type="evidence" value="ECO:0007669"/>
    <property type="project" value="UniProtKB-KW"/>
</dbReference>
<keyword evidence="5" id="KW-0479">Metal-binding</keyword>
<dbReference type="FunFam" id="1.20.120.1750:FF:000002">
    <property type="entry name" value="RBR-type E3 ubiquitin transferase"/>
    <property type="match status" value="1"/>
</dbReference>
<dbReference type="AlphaFoldDB" id="A0A9X6NDK9"/>
<dbReference type="SMART" id="SM00647">
    <property type="entry name" value="IBR"/>
    <property type="match status" value="2"/>
</dbReference>
<name>A0A9X6NDK9_HYPEX</name>
<dbReference type="InterPro" id="IPR001841">
    <property type="entry name" value="Znf_RING"/>
</dbReference>
<evidence type="ECO:0000256" key="6">
    <source>
        <dbReference type="ARBA" id="ARBA00022737"/>
    </source>
</evidence>
<gene>
    <name evidence="14" type="ORF">BV898_16400</name>
</gene>
<dbReference type="Pfam" id="PF21235">
    <property type="entry name" value="UBA_ARI1"/>
    <property type="match status" value="1"/>
</dbReference>
<evidence type="ECO:0000256" key="10">
    <source>
        <dbReference type="PROSITE-ProRule" id="PRU00175"/>
    </source>
</evidence>
<evidence type="ECO:0000259" key="13">
    <source>
        <dbReference type="PROSITE" id="PS51873"/>
    </source>
</evidence>
<dbReference type="Pfam" id="PF19422">
    <property type="entry name" value="Ariadne"/>
    <property type="match status" value="1"/>
</dbReference>
<keyword evidence="4" id="KW-0808">Transferase</keyword>
<evidence type="ECO:0000256" key="4">
    <source>
        <dbReference type="ARBA" id="ARBA00022679"/>
    </source>
</evidence>
<dbReference type="EMBL" id="MTYJ01000245">
    <property type="protein sequence ID" value="OWA51940.1"/>
    <property type="molecule type" value="Genomic_DNA"/>
</dbReference>
<dbReference type="EC" id="2.3.2.31" evidence="3"/>
<evidence type="ECO:0000256" key="2">
    <source>
        <dbReference type="ARBA" id="ARBA00005884"/>
    </source>
</evidence>
<evidence type="ECO:0000259" key="12">
    <source>
        <dbReference type="PROSITE" id="PS50089"/>
    </source>
</evidence>
<dbReference type="InterPro" id="IPR044066">
    <property type="entry name" value="TRIAD_supradom"/>
</dbReference>
<dbReference type="PROSITE" id="PS51873">
    <property type="entry name" value="TRIAD"/>
    <property type="match status" value="1"/>
</dbReference>
<dbReference type="InterPro" id="IPR031127">
    <property type="entry name" value="E3_UB_ligase_RBR"/>
</dbReference>
<organism evidence="14 15">
    <name type="scientific">Hypsibius exemplaris</name>
    <name type="common">Freshwater tardigrade</name>
    <dbReference type="NCBI Taxonomy" id="2072580"/>
    <lineage>
        <taxon>Eukaryota</taxon>
        <taxon>Metazoa</taxon>
        <taxon>Ecdysozoa</taxon>
        <taxon>Tardigrada</taxon>
        <taxon>Eutardigrada</taxon>
        <taxon>Parachela</taxon>
        <taxon>Hypsibioidea</taxon>
        <taxon>Hypsibiidae</taxon>
        <taxon>Hypsibius</taxon>
    </lineage>
</organism>
<dbReference type="SUPFAM" id="SSF57850">
    <property type="entry name" value="RING/U-box"/>
    <property type="match status" value="3"/>
</dbReference>
<reference evidence="15" key="1">
    <citation type="submission" date="2017-01" db="EMBL/GenBank/DDBJ databases">
        <title>Comparative genomics of anhydrobiosis in the tardigrade Hypsibius dujardini.</title>
        <authorList>
            <person name="Yoshida Y."/>
            <person name="Koutsovoulos G."/>
            <person name="Laetsch D."/>
            <person name="Stevens L."/>
            <person name="Kumar S."/>
            <person name="Horikawa D."/>
            <person name="Ishino K."/>
            <person name="Komine S."/>
            <person name="Tomita M."/>
            <person name="Blaxter M."/>
            <person name="Arakawa K."/>
        </authorList>
    </citation>
    <scope>NUCLEOTIDE SEQUENCE [LARGE SCALE GENOMIC DNA]</scope>
    <source>
        <strain evidence="15">Z151</strain>
    </source>
</reference>
<comment type="catalytic activity">
    <reaction evidence="1">
        <text>[E2 ubiquitin-conjugating enzyme]-S-ubiquitinyl-L-cysteine + [acceptor protein]-L-lysine = [E2 ubiquitin-conjugating enzyme]-L-cysteine + [acceptor protein]-N(6)-ubiquitinyl-L-lysine.</text>
        <dbReference type="EC" id="2.3.2.31"/>
    </reaction>
</comment>
<comment type="similarity">
    <text evidence="2">Belongs to the RBR family. Ariadne subfamily.</text>
</comment>
<dbReference type="Pfam" id="PF13923">
    <property type="entry name" value="zf-C3HC4_2"/>
    <property type="match status" value="1"/>
</dbReference>
<evidence type="ECO:0000256" key="3">
    <source>
        <dbReference type="ARBA" id="ARBA00012251"/>
    </source>
</evidence>
<evidence type="ECO:0000256" key="7">
    <source>
        <dbReference type="ARBA" id="ARBA00022771"/>
    </source>
</evidence>